<feature type="transmembrane region" description="Helical" evidence="1">
    <location>
        <begin position="20"/>
        <end position="38"/>
    </location>
</feature>
<name>A0A1G6JAX8_9RHOB</name>
<protein>
    <submittedName>
        <fullName evidence="2">Uncharacterized protein</fullName>
    </submittedName>
</protein>
<dbReference type="STRING" id="639004.SAMN04488239_101314"/>
<evidence type="ECO:0000313" key="2">
    <source>
        <dbReference type="EMBL" id="SDC15787.1"/>
    </source>
</evidence>
<sequence length="40" mass="4296">MMTQIKIVLSRSQDTLLQDAIGAASLLVILLVALHMPGAY</sequence>
<keyword evidence="1" id="KW-0812">Transmembrane</keyword>
<dbReference type="AlphaFoldDB" id="A0A1G6JAX8"/>
<dbReference type="Proteomes" id="UP000199628">
    <property type="component" value="Unassembled WGS sequence"/>
</dbReference>
<gene>
    <name evidence="2" type="ORF">SAMN04488239_101314</name>
</gene>
<keyword evidence="1" id="KW-0472">Membrane</keyword>
<evidence type="ECO:0000256" key="1">
    <source>
        <dbReference type="SAM" id="Phobius"/>
    </source>
</evidence>
<evidence type="ECO:0000313" key="3">
    <source>
        <dbReference type="Proteomes" id="UP000199628"/>
    </source>
</evidence>
<keyword evidence="3" id="KW-1185">Reference proteome</keyword>
<reference evidence="3" key="1">
    <citation type="submission" date="2016-10" db="EMBL/GenBank/DDBJ databases">
        <authorList>
            <person name="Varghese N."/>
            <person name="Submissions S."/>
        </authorList>
    </citation>
    <scope>NUCLEOTIDE SEQUENCE [LARGE SCALE GENOMIC DNA]</scope>
    <source>
        <strain evidence="3">CGMCC 1.9108</strain>
    </source>
</reference>
<dbReference type="EMBL" id="FMZV01000001">
    <property type="protein sequence ID" value="SDC15787.1"/>
    <property type="molecule type" value="Genomic_DNA"/>
</dbReference>
<keyword evidence="1" id="KW-1133">Transmembrane helix</keyword>
<organism evidence="2 3">
    <name type="scientific">Ruegeria marina</name>
    <dbReference type="NCBI Taxonomy" id="639004"/>
    <lineage>
        <taxon>Bacteria</taxon>
        <taxon>Pseudomonadati</taxon>
        <taxon>Pseudomonadota</taxon>
        <taxon>Alphaproteobacteria</taxon>
        <taxon>Rhodobacterales</taxon>
        <taxon>Roseobacteraceae</taxon>
        <taxon>Ruegeria</taxon>
    </lineage>
</organism>
<proteinExistence type="predicted"/>
<accession>A0A1G6JAX8</accession>